<accession>A0ABY2P0D1</accession>
<reference evidence="3" key="1">
    <citation type="journal article" date="2019" name="PLoS Negl. Trop. Dis.">
        <title>Revisiting the worldwide diversity of Leptospira species in the environment.</title>
        <authorList>
            <person name="Vincent A.T."/>
            <person name="Schiettekatte O."/>
            <person name="Bourhy P."/>
            <person name="Veyrier F.J."/>
            <person name="Picardeau M."/>
        </authorList>
    </citation>
    <scope>NUCLEOTIDE SEQUENCE [LARGE SCALE GENOMIC DNA]</scope>
    <source>
        <strain evidence="3">201601298</strain>
    </source>
</reference>
<keyword evidence="3" id="KW-1185">Reference proteome</keyword>
<evidence type="ECO:0000313" key="3">
    <source>
        <dbReference type="Proteomes" id="UP000297940"/>
    </source>
</evidence>
<feature type="domain" description="DUF6602" evidence="1">
    <location>
        <begin position="26"/>
        <end position="120"/>
    </location>
</feature>
<protein>
    <recommendedName>
        <fullName evidence="1">DUF6602 domain-containing protein</fullName>
    </recommendedName>
</protein>
<dbReference type="InterPro" id="IPR046537">
    <property type="entry name" value="DUF6602"/>
</dbReference>
<dbReference type="Pfam" id="PF20247">
    <property type="entry name" value="DUF6602"/>
    <property type="match status" value="1"/>
</dbReference>
<proteinExistence type="predicted"/>
<sequence>MTHTTNPNAILEYFRGKHKELMALSEQAVVSHSGLRGSHRELILHHYLQDILPGRFAVSSGIVQGKIGNSAQSDIVIWDSYNYPSLKMQGNRLFFGESVRACIEVKSVFNTREFADIKKKTDLLRIANLGKHFHPTLKEEILSLKQGLHEIRTGTEQNGILISPHRSASVAFSFQGGENFSIAHLTKKELEKVDDQWPDLMIFLAAGKVVYKDFEFVPQEEDRYIQKPFLCQCEFSKDGLLFFTGKLLSLLSERVMNIENYSYFEDYVTDSIQIKEEIKQEYPMHRPFPGALFL</sequence>
<dbReference type="CDD" id="cd21173">
    <property type="entry name" value="NucC-like"/>
    <property type="match status" value="1"/>
</dbReference>
<dbReference type="Proteomes" id="UP000297940">
    <property type="component" value="Unassembled WGS sequence"/>
</dbReference>
<name>A0ABY2P0D1_9LEPT</name>
<evidence type="ECO:0000259" key="1">
    <source>
        <dbReference type="Pfam" id="PF20247"/>
    </source>
</evidence>
<dbReference type="EMBL" id="RQHK01000003">
    <property type="protein sequence ID" value="TGM78139.1"/>
    <property type="molecule type" value="Genomic_DNA"/>
</dbReference>
<gene>
    <name evidence="2" type="ORF">EHR01_06630</name>
</gene>
<organism evidence="2 3">
    <name type="scientific">Leptospira mtsangambouensis</name>
    <dbReference type="NCBI Taxonomy" id="2484912"/>
    <lineage>
        <taxon>Bacteria</taxon>
        <taxon>Pseudomonadati</taxon>
        <taxon>Spirochaetota</taxon>
        <taxon>Spirochaetia</taxon>
        <taxon>Leptospirales</taxon>
        <taxon>Leptospiraceae</taxon>
        <taxon>Leptospira</taxon>
    </lineage>
</organism>
<comment type="caution">
    <text evidence="2">The sequence shown here is derived from an EMBL/GenBank/DDBJ whole genome shotgun (WGS) entry which is preliminary data.</text>
</comment>
<evidence type="ECO:0000313" key="2">
    <source>
        <dbReference type="EMBL" id="TGM78139.1"/>
    </source>
</evidence>